<dbReference type="OrthoDB" id="1523883at2759"/>
<name>A0A1R3KMK2_9ROSI</name>
<comment type="caution">
    <text evidence="5">The sequence shown here is derived from an EMBL/GenBank/DDBJ whole genome shotgun (WGS) entry which is preliminary data.</text>
</comment>
<dbReference type="SUPFAM" id="SSF53335">
    <property type="entry name" value="S-adenosyl-L-methionine-dependent methyltransferases"/>
    <property type="match status" value="1"/>
</dbReference>
<evidence type="ECO:0008006" key="7">
    <source>
        <dbReference type="Google" id="ProtNLM"/>
    </source>
</evidence>
<keyword evidence="1" id="KW-0489">Methyltransferase</keyword>
<gene>
    <name evidence="5" type="ORF">COLO4_06600</name>
</gene>
<keyword evidence="4" id="KW-0460">Magnesium</keyword>
<proteinExistence type="predicted"/>
<dbReference type="AlphaFoldDB" id="A0A1R3KMK2"/>
<dbReference type="EMBL" id="AWUE01012803">
    <property type="protein sequence ID" value="OMP08301.1"/>
    <property type="molecule type" value="Genomic_DNA"/>
</dbReference>
<reference evidence="6" key="1">
    <citation type="submission" date="2013-09" db="EMBL/GenBank/DDBJ databases">
        <title>Corchorus olitorius genome sequencing.</title>
        <authorList>
            <person name="Alam M."/>
            <person name="Haque M.S."/>
            <person name="Islam M.S."/>
            <person name="Emdad E.M."/>
            <person name="Islam M.M."/>
            <person name="Ahmed B."/>
            <person name="Halim A."/>
            <person name="Hossen Q.M.M."/>
            <person name="Hossain M.Z."/>
            <person name="Ahmed R."/>
            <person name="Khan M.M."/>
            <person name="Islam R."/>
            <person name="Rashid M.M."/>
            <person name="Khan S.A."/>
            <person name="Rahman M.S."/>
            <person name="Alam M."/>
            <person name="Yahiya A.S."/>
            <person name="Khan M.S."/>
            <person name="Azam M.S."/>
            <person name="Haque T."/>
            <person name="Lashkar M.Z.H."/>
            <person name="Akhand A.I."/>
            <person name="Morshed G."/>
            <person name="Roy S."/>
            <person name="Uddin K.S."/>
            <person name="Rabeya T."/>
            <person name="Hossain A.S."/>
            <person name="Chowdhury A."/>
            <person name="Snigdha A.R."/>
            <person name="Mortoza M.S."/>
            <person name="Matin S.A."/>
            <person name="Hoque S.M.E."/>
            <person name="Islam M.K."/>
            <person name="Roy D.K."/>
            <person name="Haider R."/>
            <person name="Moosa M.M."/>
            <person name="Elias S.M."/>
            <person name="Hasan A.M."/>
            <person name="Jahan S."/>
            <person name="Shafiuddin M."/>
            <person name="Mahmood N."/>
            <person name="Shommy N.S."/>
        </authorList>
    </citation>
    <scope>NUCLEOTIDE SEQUENCE [LARGE SCALE GENOMIC DNA]</scope>
    <source>
        <strain evidence="6">cv. O-4</strain>
    </source>
</reference>
<dbReference type="GO" id="GO:0008168">
    <property type="term" value="F:methyltransferase activity"/>
    <property type="evidence" value="ECO:0007669"/>
    <property type="project" value="UniProtKB-KW"/>
</dbReference>
<evidence type="ECO:0000313" key="5">
    <source>
        <dbReference type="EMBL" id="OMP08301.1"/>
    </source>
</evidence>
<organism evidence="5 6">
    <name type="scientific">Corchorus olitorius</name>
    <dbReference type="NCBI Taxonomy" id="93759"/>
    <lineage>
        <taxon>Eukaryota</taxon>
        <taxon>Viridiplantae</taxon>
        <taxon>Streptophyta</taxon>
        <taxon>Embryophyta</taxon>
        <taxon>Tracheophyta</taxon>
        <taxon>Spermatophyta</taxon>
        <taxon>Magnoliopsida</taxon>
        <taxon>eudicotyledons</taxon>
        <taxon>Gunneridae</taxon>
        <taxon>Pentapetalae</taxon>
        <taxon>rosids</taxon>
        <taxon>malvids</taxon>
        <taxon>Malvales</taxon>
        <taxon>Malvaceae</taxon>
        <taxon>Grewioideae</taxon>
        <taxon>Apeibeae</taxon>
        <taxon>Corchorus</taxon>
    </lineage>
</organism>
<evidence type="ECO:0000313" key="6">
    <source>
        <dbReference type="Proteomes" id="UP000187203"/>
    </source>
</evidence>
<dbReference type="GO" id="GO:0032259">
    <property type="term" value="P:methylation"/>
    <property type="evidence" value="ECO:0007669"/>
    <property type="project" value="UniProtKB-KW"/>
</dbReference>
<dbReference type="InterPro" id="IPR005299">
    <property type="entry name" value="MeTrfase_7"/>
</dbReference>
<dbReference type="GO" id="GO:0046872">
    <property type="term" value="F:metal ion binding"/>
    <property type="evidence" value="ECO:0007669"/>
    <property type="project" value="UniProtKB-KW"/>
</dbReference>
<evidence type="ECO:0000256" key="2">
    <source>
        <dbReference type="ARBA" id="ARBA00022679"/>
    </source>
</evidence>
<dbReference type="InterPro" id="IPR042086">
    <property type="entry name" value="MeTrfase_capping"/>
</dbReference>
<dbReference type="PANTHER" id="PTHR31009">
    <property type="entry name" value="S-ADENOSYL-L-METHIONINE:CARBOXYL METHYLTRANSFERASE FAMILY PROTEIN"/>
    <property type="match status" value="1"/>
</dbReference>
<dbReference type="InterPro" id="IPR029063">
    <property type="entry name" value="SAM-dependent_MTases_sf"/>
</dbReference>
<evidence type="ECO:0000256" key="4">
    <source>
        <dbReference type="ARBA" id="ARBA00022842"/>
    </source>
</evidence>
<dbReference type="Proteomes" id="UP000187203">
    <property type="component" value="Unassembled WGS sequence"/>
</dbReference>
<keyword evidence="6" id="KW-1185">Reference proteome</keyword>
<evidence type="ECO:0000256" key="1">
    <source>
        <dbReference type="ARBA" id="ARBA00022603"/>
    </source>
</evidence>
<dbReference type="Gene3D" id="1.10.1200.270">
    <property type="entry name" value="Methyltransferase, alpha-helical capping domain"/>
    <property type="match status" value="3"/>
</dbReference>
<keyword evidence="2" id="KW-0808">Transferase</keyword>
<evidence type="ECO:0000256" key="3">
    <source>
        <dbReference type="ARBA" id="ARBA00022723"/>
    </source>
</evidence>
<accession>A0A1R3KMK2</accession>
<keyword evidence="3" id="KW-0479">Metal-binding</keyword>
<dbReference type="Pfam" id="PF03492">
    <property type="entry name" value="Methyltransf_7"/>
    <property type="match status" value="1"/>
</dbReference>
<sequence length="242" mass="27314">MAKANIVLCMNAADNYQTSYANNSLLQVPSGVENNYRNIYMAKSSPPNVIKAYSEQFEKDFSNFLRSRSEELVAGGGMLLTLIGRSITNPTNKCCFYIWDLLAISLLQLVAEGLVEESEVDSFNMPFYNPCEEEVKEIVEKEGSFDLDKLEIFQANWDFEDDFSNKNFVFDKHKSGQNVADCVRAVAEPILASHFGKTIMDDLFKRYANNVADHLSVEKTKYINVTKFGSHPLSTAPHSPYL</sequence>
<protein>
    <recommendedName>
        <fullName evidence="7">SAM dependent carboxyl methyltransferase</fullName>
    </recommendedName>
</protein>